<dbReference type="EMBL" id="VTFT01000003">
    <property type="protein sequence ID" value="TYT23137.1"/>
    <property type="molecule type" value="Genomic_DNA"/>
</dbReference>
<dbReference type="Gene3D" id="2.60.40.2250">
    <property type="match status" value="1"/>
</dbReference>
<dbReference type="PANTHER" id="PTHR33490">
    <property type="entry name" value="BLR5614 PROTEIN-RELATED"/>
    <property type="match status" value="1"/>
</dbReference>
<dbReference type="Pfam" id="PF01841">
    <property type="entry name" value="Transglut_core"/>
    <property type="match status" value="1"/>
</dbReference>
<evidence type="ECO:0000259" key="1">
    <source>
        <dbReference type="SMART" id="SM00460"/>
    </source>
</evidence>
<dbReference type="Proteomes" id="UP000324973">
    <property type="component" value="Unassembled WGS sequence"/>
</dbReference>
<evidence type="ECO:0000313" key="2">
    <source>
        <dbReference type="EMBL" id="TYT23137.1"/>
    </source>
</evidence>
<organism evidence="2 3">
    <name type="scientific">Luteimonas viscosa</name>
    <dbReference type="NCBI Taxonomy" id="1132694"/>
    <lineage>
        <taxon>Bacteria</taxon>
        <taxon>Pseudomonadati</taxon>
        <taxon>Pseudomonadota</taxon>
        <taxon>Gammaproteobacteria</taxon>
        <taxon>Lysobacterales</taxon>
        <taxon>Lysobacteraceae</taxon>
        <taxon>Luteimonas</taxon>
    </lineage>
</organism>
<protein>
    <submittedName>
        <fullName evidence="2">Transglutaminase family protein</fullName>
    </submittedName>
</protein>
<dbReference type="Gene3D" id="3.10.620.30">
    <property type="match status" value="1"/>
</dbReference>
<evidence type="ECO:0000313" key="3">
    <source>
        <dbReference type="Proteomes" id="UP000324973"/>
    </source>
</evidence>
<dbReference type="RefSeq" id="WP_149104844.1">
    <property type="nucleotide sequence ID" value="NZ_VTFT01000003.1"/>
</dbReference>
<keyword evidence="3" id="KW-1185">Reference proteome</keyword>
<accession>A0A5D4XEZ3</accession>
<dbReference type="PANTHER" id="PTHR33490:SF12">
    <property type="entry name" value="BLL5557 PROTEIN"/>
    <property type="match status" value="1"/>
</dbReference>
<gene>
    <name evidence="2" type="ORF">FZO89_18025</name>
</gene>
<dbReference type="OrthoDB" id="9804872at2"/>
<proteinExistence type="predicted"/>
<feature type="domain" description="Transglutaminase-like" evidence="1">
    <location>
        <begin position="161"/>
        <end position="227"/>
    </location>
</feature>
<dbReference type="AlphaFoldDB" id="A0A5D4XEZ3"/>
<dbReference type="SUPFAM" id="SSF54001">
    <property type="entry name" value="Cysteine proteinases"/>
    <property type="match status" value="1"/>
</dbReference>
<dbReference type="InterPro" id="IPR038765">
    <property type="entry name" value="Papain-like_cys_pep_sf"/>
</dbReference>
<reference evidence="2 3" key="1">
    <citation type="submission" date="2019-08" db="EMBL/GenBank/DDBJ databases">
        <title>Luteimonas viscosus sp. nov., isolated from soil of a sunflower field.</title>
        <authorList>
            <person name="Jianli Z."/>
            <person name="Ying Z."/>
        </authorList>
    </citation>
    <scope>NUCLEOTIDE SEQUENCE [LARGE SCALE GENOMIC DNA]</scope>
    <source>
        <strain evidence="2 3">XBU10</strain>
    </source>
</reference>
<dbReference type="SMART" id="SM00460">
    <property type="entry name" value="TGc"/>
    <property type="match status" value="1"/>
</dbReference>
<dbReference type="InterPro" id="IPR002931">
    <property type="entry name" value="Transglutaminase-like"/>
</dbReference>
<sequence length="290" mass="31910">MLIRLGHAITYGLPQPTPMVLTLNIHESRRTDIVVASEFRTTPEVPLRQYRDGFGNICVRLVAPAGTLKVSADAIVRDSGLPDPVAWDAPETPVDQLPDEAMLFLLGSRYCETDRLSQMAWDTFGNTPTGWARVQAICDYVHRRIEFGYLHADATRTAAQALQDGRGVCRDFAHSAVTLCRCMNIPARYCTGYLGDIGIPPVDAPMDFSAWFEAYLGGRWYTFDARHNTPRIGRVLIARGRDASDVAISNTFGPNELLGFDVWTDETDDPTLSPRIAAPTPSIAPVALTG</sequence>
<comment type="caution">
    <text evidence="2">The sequence shown here is derived from an EMBL/GenBank/DDBJ whole genome shotgun (WGS) entry which is preliminary data.</text>
</comment>
<name>A0A5D4XEZ3_9GAMM</name>